<keyword evidence="1" id="KW-0732">Signal</keyword>
<comment type="caution">
    <text evidence="2">The sequence shown here is derived from an EMBL/GenBank/DDBJ whole genome shotgun (WGS) entry which is preliminary data.</text>
</comment>
<dbReference type="EMBL" id="JAQQBS010000002">
    <property type="protein sequence ID" value="KAK0172478.1"/>
    <property type="molecule type" value="Genomic_DNA"/>
</dbReference>
<dbReference type="Proteomes" id="UP001168990">
    <property type="component" value="Unassembled WGS sequence"/>
</dbReference>
<evidence type="ECO:0000256" key="1">
    <source>
        <dbReference type="SAM" id="SignalP"/>
    </source>
</evidence>
<accession>A0AA39KSN7</accession>
<reference evidence="2" key="1">
    <citation type="journal article" date="2023" name="bioRxiv">
        <title>Scaffold-level genome assemblies of two parasitoid biocontrol wasps reveal the parthenogenesis mechanism and an associated novel virus.</title>
        <authorList>
            <person name="Inwood S."/>
            <person name="Skelly J."/>
            <person name="Guhlin J."/>
            <person name="Harrop T."/>
            <person name="Goldson S."/>
            <person name="Dearden P."/>
        </authorList>
    </citation>
    <scope>NUCLEOTIDE SEQUENCE</scope>
    <source>
        <strain evidence="2">Irish</strain>
        <tissue evidence="2">Whole body</tissue>
    </source>
</reference>
<keyword evidence="3" id="KW-1185">Reference proteome</keyword>
<reference evidence="2" key="2">
    <citation type="submission" date="2023-03" db="EMBL/GenBank/DDBJ databases">
        <authorList>
            <person name="Inwood S.N."/>
            <person name="Skelly J.G."/>
            <person name="Guhlin J."/>
            <person name="Harrop T.W.R."/>
            <person name="Goldson S.G."/>
            <person name="Dearden P.K."/>
        </authorList>
    </citation>
    <scope>NUCLEOTIDE SEQUENCE</scope>
    <source>
        <strain evidence="2">Irish</strain>
        <tissue evidence="2">Whole body</tissue>
    </source>
</reference>
<evidence type="ECO:0000313" key="2">
    <source>
        <dbReference type="EMBL" id="KAK0172478.1"/>
    </source>
</evidence>
<organism evidence="2 3">
    <name type="scientific">Microctonus aethiopoides</name>
    <dbReference type="NCBI Taxonomy" id="144406"/>
    <lineage>
        <taxon>Eukaryota</taxon>
        <taxon>Metazoa</taxon>
        <taxon>Ecdysozoa</taxon>
        <taxon>Arthropoda</taxon>
        <taxon>Hexapoda</taxon>
        <taxon>Insecta</taxon>
        <taxon>Pterygota</taxon>
        <taxon>Neoptera</taxon>
        <taxon>Endopterygota</taxon>
        <taxon>Hymenoptera</taxon>
        <taxon>Apocrita</taxon>
        <taxon>Ichneumonoidea</taxon>
        <taxon>Braconidae</taxon>
        <taxon>Euphorinae</taxon>
        <taxon>Microctonus</taxon>
    </lineage>
</organism>
<gene>
    <name evidence="2" type="ORF">PV328_005790</name>
</gene>
<sequence>MKMLIVYLLLISIILPSSELSIQNIYLRRISDAFIKMASSYETNECKNNTQCLKTQYCLTEVCRNPCPGSCGIDASCHVINHTLSCICPDCYEGDAYEQCTPLQNLQHIKCQFNRLINYLGGT</sequence>
<protein>
    <submittedName>
        <fullName evidence="2">Uncharacterized protein</fullName>
    </submittedName>
</protein>
<feature type="chain" id="PRO_5041435978" evidence="1">
    <location>
        <begin position="20"/>
        <end position="123"/>
    </location>
</feature>
<feature type="signal peptide" evidence="1">
    <location>
        <begin position="1"/>
        <end position="19"/>
    </location>
</feature>
<dbReference type="AlphaFoldDB" id="A0AA39KSN7"/>
<dbReference type="PANTHER" id="PTHR22963:SF39">
    <property type="entry name" value="DUMPY"/>
    <property type="match status" value="1"/>
</dbReference>
<evidence type="ECO:0000313" key="3">
    <source>
        <dbReference type="Proteomes" id="UP001168990"/>
    </source>
</evidence>
<proteinExistence type="predicted"/>
<name>A0AA39KSN7_9HYME</name>
<dbReference type="PANTHER" id="PTHR22963">
    <property type="entry name" value="ENDOGLIN-RELATED"/>
    <property type="match status" value="1"/>
</dbReference>